<evidence type="ECO:0000259" key="8">
    <source>
        <dbReference type="Pfam" id="PF01895"/>
    </source>
</evidence>
<evidence type="ECO:0000256" key="5">
    <source>
        <dbReference type="ARBA" id="ARBA00022490"/>
    </source>
</evidence>
<dbReference type="EMBL" id="DVNK01000025">
    <property type="protein sequence ID" value="HIU46284.1"/>
    <property type="molecule type" value="Genomic_DNA"/>
</dbReference>
<dbReference type="SUPFAM" id="SSF109755">
    <property type="entry name" value="PhoU-like"/>
    <property type="match status" value="1"/>
</dbReference>
<dbReference type="GO" id="GO:0030643">
    <property type="term" value="P:intracellular phosphate ion homeostasis"/>
    <property type="evidence" value="ECO:0007669"/>
    <property type="project" value="InterPro"/>
</dbReference>
<protein>
    <recommendedName>
        <fullName evidence="7">Phosphate-specific transport system accessory protein PhoU</fullName>
    </recommendedName>
</protein>
<dbReference type="InterPro" id="IPR028366">
    <property type="entry name" value="PhoU"/>
</dbReference>
<dbReference type="Gene3D" id="1.20.58.220">
    <property type="entry name" value="Phosphate transport system protein phou homolog 2, domain 2"/>
    <property type="match status" value="1"/>
</dbReference>
<dbReference type="Pfam" id="PF01895">
    <property type="entry name" value="PhoU"/>
    <property type="match status" value="2"/>
</dbReference>
<keyword evidence="4 7" id="KW-0813">Transport</keyword>
<proteinExistence type="inferred from homology"/>
<evidence type="ECO:0000256" key="2">
    <source>
        <dbReference type="ARBA" id="ARBA00008107"/>
    </source>
</evidence>
<dbReference type="NCBIfam" id="TIGR02135">
    <property type="entry name" value="phoU_full"/>
    <property type="match status" value="1"/>
</dbReference>
<dbReference type="GO" id="GO:0045936">
    <property type="term" value="P:negative regulation of phosphate metabolic process"/>
    <property type="evidence" value="ECO:0007669"/>
    <property type="project" value="InterPro"/>
</dbReference>
<name>A0A9D1LQQ3_9FIRM</name>
<dbReference type="PANTHER" id="PTHR42930">
    <property type="entry name" value="PHOSPHATE-SPECIFIC TRANSPORT SYSTEM ACCESSORY PROTEIN PHOU"/>
    <property type="match status" value="1"/>
</dbReference>
<evidence type="ECO:0000256" key="6">
    <source>
        <dbReference type="ARBA" id="ARBA00022592"/>
    </source>
</evidence>
<reference evidence="9" key="1">
    <citation type="submission" date="2020-10" db="EMBL/GenBank/DDBJ databases">
        <authorList>
            <person name="Gilroy R."/>
        </authorList>
    </citation>
    <scope>NUCLEOTIDE SEQUENCE</scope>
    <source>
        <strain evidence="9">ChiSxjej2B14-8506</strain>
    </source>
</reference>
<comment type="subunit">
    <text evidence="3 7">Homodimer.</text>
</comment>
<dbReference type="Proteomes" id="UP000824123">
    <property type="component" value="Unassembled WGS sequence"/>
</dbReference>
<accession>A0A9D1LQQ3</accession>
<comment type="subcellular location">
    <subcellularLocation>
        <location evidence="1 7">Cytoplasm</location>
    </subcellularLocation>
</comment>
<dbReference type="InterPro" id="IPR038078">
    <property type="entry name" value="PhoU-like_sf"/>
</dbReference>
<organism evidence="9 10">
    <name type="scientific">Candidatus Fimadaptatus faecigallinarum</name>
    <dbReference type="NCBI Taxonomy" id="2840814"/>
    <lineage>
        <taxon>Bacteria</taxon>
        <taxon>Bacillati</taxon>
        <taxon>Bacillota</taxon>
        <taxon>Clostridia</taxon>
        <taxon>Eubacteriales</taxon>
        <taxon>Candidatus Fimadaptatus</taxon>
    </lineage>
</organism>
<gene>
    <name evidence="9" type="primary">phoU</name>
    <name evidence="9" type="ORF">IAC59_03380</name>
</gene>
<dbReference type="PIRSF" id="PIRSF003107">
    <property type="entry name" value="PhoU"/>
    <property type="match status" value="1"/>
</dbReference>
<comment type="function">
    <text evidence="7">Plays a role in the regulation of phosphate uptake.</text>
</comment>
<evidence type="ECO:0000256" key="3">
    <source>
        <dbReference type="ARBA" id="ARBA00011738"/>
    </source>
</evidence>
<evidence type="ECO:0000256" key="1">
    <source>
        <dbReference type="ARBA" id="ARBA00004496"/>
    </source>
</evidence>
<dbReference type="AlphaFoldDB" id="A0A9D1LQQ3"/>
<evidence type="ECO:0000313" key="9">
    <source>
        <dbReference type="EMBL" id="HIU46284.1"/>
    </source>
</evidence>
<dbReference type="FunFam" id="1.20.58.220:FF:000004">
    <property type="entry name" value="Phosphate-specific transport system accessory protein PhoU"/>
    <property type="match status" value="1"/>
</dbReference>
<feature type="domain" description="PhoU" evidence="8">
    <location>
        <begin position="17"/>
        <end position="103"/>
    </location>
</feature>
<reference evidence="9" key="2">
    <citation type="journal article" date="2021" name="PeerJ">
        <title>Extensive microbial diversity within the chicken gut microbiome revealed by metagenomics and culture.</title>
        <authorList>
            <person name="Gilroy R."/>
            <person name="Ravi A."/>
            <person name="Getino M."/>
            <person name="Pursley I."/>
            <person name="Horton D.L."/>
            <person name="Alikhan N.F."/>
            <person name="Baker D."/>
            <person name="Gharbi K."/>
            <person name="Hall N."/>
            <person name="Watson M."/>
            <person name="Adriaenssens E.M."/>
            <person name="Foster-Nyarko E."/>
            <person name="Jarju S."/>
            <person name="Secka A."/>
            <person name="Antonio M."/>
            <person name="Oren A."/>
            <person name="Chaudhuri R.R."/>
            <person name="La Ragione R."/>
            <person name="Hildebrand F."/>
            <person name="Pallen M.J."/>
        </authorList>
    </citation>
    <scope>NUCLEOTIDE SEQUENCE</scope>
    <source>
        <strain evidence="9">ChiSxjej2B14-8506</strain>
    </source>
</reference>
<comment type="caution">
    <text evidence="9">The sequence shown here is derived from an EMBL/GenBank/DDBJ whole genome shotgun (WGS) entry which is preliminary data.</text>
</comment>
<evidence type="ECO:0000313" key="10">
    <source>
        <dbReference type="Proteomes" id="UP000824123"/>
    </source>
</evidence>
<dbReference type="GO" id="GO:0006817">
    <property type="term" value="P:phosphate ion transport"/>
    <property type="evidence" value="ECO:0007669"/>
    <property type="project" value="UniProtKB-KW"/>
</dbReference>
<sequence>MRNKFEREMNELADKLVTMSDFVISEIKGAMEALRTGDRELAHDVSSRDHIADELELAIERQSMCILLREQPVASDLRTISTALKLITDMERISDQGADIAEILSHIPSGEKGPEILYTMADKCVIMVTKAMDAFVRRDLELARAVIGADDEIDRLFLAAREELAARIAAQPAEAALWLDFFMIAKYLERIGDHAQNIAEWVEFLVTGMHKQQRIL</sequence>
<evidence type="ECO:0000256" key="7">
    <source>
        <dbReference type="PIRNR" id="PIRNR003107"/>
    </source>
</evidence>
<dbReference type="GO" id="GO:0005737">
    <property type="term" value="C:cytoplasm"/>
    <property type="evidence" value="ECO:0007669"/>
    <property type="project" value="UniProtKB-SubCell"/>
</dbReference>
<feature type="domain" description="PhoU" evidence="8">
    <location>
        <begin position="119"/>
        <end position="202"/>
    </location>
</feature>
<dbReference type="PANTHER" id="PTHR42930:SF3">
    <property type="entry name" value="PHOSPHATE-SPECIFIC TRANSPORT SYSTEM ACCESSORY PROTEIN PHOU"/>
    <property type="match status" value="1"/>
</dbReference>
<keyword evidence="6 7" id="KW-0592">Phosphate transport</keyword>
<keyword evidence="5 7" id="KW-0963">Cytoplasm</keyword>
<evidence type="ECO:0000256" key="4">
    <source>
        <dbReference type="ARBA" id="ARBA00022448"/>
    </source>
</evidence>
<comment type="similarity">
    <text evidence="2 7">Belongs to the PhoU family.</text>
</comment>
<dbReference type="InterPro" id="IPR026022">
    <property type="entry name" value="PhoU_dom"/>
</dbReference>